<evidence type="ECO:0000259" key="7">
    <source>
        <dbReference type="Pfam" id="PF00892"/>
    </source>
</evidence>
<feature type="transmembrane region" description="Helical" evidence="6">
    <location>
        <begin position="221"/>
        <end position="241"/>
    </location>
</feature>
<dbReference type="Proteomes" id="UP000006346">
    <property type="component" value="Chromosome"/>
</dbReference>
<dbReference type="eggNOG" id="COG0697">
    <property type="taxonomic scope" value="Bacteria"/>
</dbReference>
<dbReference type="SUPFAM" id="SSF103481">
    <property type="entry name" value="Multidrug resistance efflux transporter EmrE"/>
    <property type="match status" value="2"/>
</dbReference>
<keyword evidence="9" id="KW-1185">Reference proteome</keyword>
<dbReference type="KEGG" id="dor:Desor_4402"/>
<dbReference type="GO" id="GO:0016020">
    <property type="term" value="C:membrane"/>
    <property type="evidence" value="ECO:0007669"/>
    <property type="project" value="UniProtKB-SubCell"/>
</dbReference>
<evidence type="ECO:0000313" key="9">
    <source>
        <dbReference type="Proteomes" id="UP000006346"/>
    </source>
</evidence>
<feature type="transmembrane region" description="Helical" evidence="6">
    <location>
        <begin position="125"/>
        <end position="144"/>
    </location>
</feature>
<sequence>MKKTTIGILFGIASYVAWGTNGTFFATLLNIGISDMAVVALAPTILWLFFGLKTLITDKSQFKLSWKGFLFVLFAGTIMLNAQNITYVKAVATVPVAVISILMFSNVIILSFLSKICFGYKYTTHKIIAIIASLFGVSLVLNLYSGVGFSSWGSGIWWAIVIPFVMAVNFTLIKYTLNEGVSMDAYLFYINFFGALVIYATSSSPVAMVTNVFNVISTNGISALIIILGFALIPCIISYWAVMKAYDYIEPTYISLCSASDPVTASICGLIFLGQMLTINQVVGIAVVISAIIYINYMEGKEELAASQGEASLGAD</sequence>
<evidence type="ECO:0000256" key="2">
    <source>
        <dbReference type="ARBA" id="ARBA00007362"/>
    </source>
</evidence>
<feature type="transmembrane region" description="Helical" evidence="6">
    <location>
        <begin position="64"/>
        <end position="82"/>
    </location>
</feature>
<dbReference type="InterPro" id="IPR050638">
    <property type="entry name" value="AA-Vitamin_Transporters"/>
</dbReference>
<evidence type="ECO:0000256" key="6">
    <source>
        <dbReference type="SAM" id="Phobius"/>
    </source>
</evidence>
<organism evidence="8 9">
    <name type="scientific">Desulfosporosinus orientis (strain ATCC 19365 / DSM 765 / NCIMB 8382 / VKM B-1628 / Singapore I)</name>
    <name type="common">Desulfotomaculum orientis</name>
    <dbReference type="NCBI Taxonomy" id="768706"/>
    <lineage>
        <taxon>Bacteria</taxon>
        <taxon>Bacillati</taxon>
        <taxon>Bacillota</taxon>
        <taxon>Clostridia</taxon>
        <taxon>Eubacteriales</taxon>
        <taxon>Desulfitobacteriaceae</taxon>
        <taxon>Desulfosporosinus</taxon>
    </lineage>
</organism>
<dbReference type="Gene3D" id="1.10.3730.20">
    <property type="match status" value="1"/>
</dbReference>
<dbReference type="PANTHER" id="PTHR32322">
    <property type="entry name" value="INNER MEMBRANE TRANSPORTER"/>
    <property type="match status" value="1"/>
</dbReference>
<dbReference type="Pfam" id="PF00892">
    <property type="entry name" value="EamA"/>
    <property type="match status" value="2"/>
</dbReference>
<feature type="transmembrane region" description="Helical" evidence="6">
    <location>
        <begin position="279"/>
        <end position="297"/>
    </location>
</feature>
<evidence type="ECO:0000256" key="3">
    <source>
        <dbReference type="ARBA" id="ARBA00022692"/>
    </source>
</evidence>
<gene>
    <name evidence="8" type="ordered locus">Desor_4402</name>
</gene>
<protein>
    <submittedName>
        <fullName evidence="8">Putative permease, DMT superfamily</fullName>
    </submittedName>
</protein>
<feature type="domain" description="EamA" evidence="7">
    <location>
        <begin position="154"/>
        <end position="296"/>
    </location>
</feature>
<dbReference type="PATRIC" id="fig|768706.3.peg.4473"/>
<dbReference type="InterPro" id="IPR000620">
    <property type="entry name" value="EamA_dom"/>
</dbReference>
<dbReference type="PANTHER" id="PTHR32322:SF2">
    <property type="entry name" value="EAMA DOMAIN-CONTAINING PROTEIN"/>
    <property type="match status" value="1"/>
</dbReference>
<feature type="transmembrane region" description="Helical" evidence="6">
    <location>
        <begin position="156"/>
        <end position="173"/>
    </location>
</feature>
<accession>G7W6W5</accession>
<feature type="transmembrane region" description="Helical" evidence="6">
    <location>
        <begin position="29"/>
        <end position="52"/>
    </location>
</feature>
<dbReference type="HOGENOM" id="CLU_033863_9_1_9"/>
<dbReference type="STRING" id="768706.Desor_4402"/>
<dbReference type="RefSeq" id="WP_014186629.1">
    <property type="nucleotide sequence ID" value="NC_016584.1"/>
</dbReference>
<comment type="similarity">
    <text evidence="2">Belongs to the EamA transporter family.</text>
</comment>
<feature type="domain" description="EamA" evidence="7">
    <location>
        <begin position="6"/>
        <end position="141"/>
    </location>
</feature>
<evidence type="ECO:0000256" key="1">
    <source>
        <dbReference type="ARBA" id="ARBA00004141"/>
    </source>
</evidence>
<keyword evidence="5 6" id="KW-0472">Membrane</keyword>
<reference evidence="9" key="1">
    <citation type="submission" date="2011-11" db="EMBL/GenBank/DDBJ databases">
        <title>Complete sequence of Desulfosporosinus orientis DSM 765.</title>
        <authorList>
            <person name="Lucas S."/>
            <person name="Han J."/>
            <person name="Lapidus A."/>
            <person name="Cheng J.-F."/>
            <person name="Goodwin L."/>
            <person name="Pitluck S."/>
            <person name="Peters L."/>
            <person name="Ovchinnikova G."/>
            <person name="Teshima H."/>
            <person name="Detter J.C."/>
            <person name="Han C."/>
            <person name="Tapia R."/>
            <person name="Land M."/>
            <person name="Hauser L."/>
            <person name="Kyrpides N."/>
            <person name="Ivanova N."/>
            <person name="Pagani I."/>
            <person name="Pester M."/>
            <person name="Spring S."/>
            <person name="Ollivier B."/>
            <person name="Rattei T."/>
            <person name="Klenk H.-P."/>
            <person name="Wagner M."/>
            <person name="Loy A."/>
            <person name="Woyke T."/>
        </authorList>
    </citation>
    <scope>NUCLEOTIDE SEQUENCE [LARGE SCALE GENOMIC DNA]</scope>
    <source>
        <strain evidence="9">ATCC 19365 / DSM 765 / NCIMB 8382 / VKM B-1628</strain>
    </source>
</reference>
<feature type="transmembrane region" description="Helical" evidence="6">
    <location>
        <begin position="185"/>
        <end position="201"/>
    </location>
</feature>
<dbReference type="OrthoDB" id="6707571at2"/>
<dbReference type="EMBL" id="CP003108">
    <property type="protein sequence ID" value="AET69822.1"/>
    <property type="molecule type" value="Genomic_DNA"/>
</dbReference>
<dbReference type="AlphaFoldDB" id="G7W6W5"/>
<evidence type="ECO:0000313" key="8">
    <source>
        <dbReference type="EMBL" id="AET69822.1"/>
    </source>
</evidence>
<feature type="transmembrane region" description="Helical" evidence="6">
    <location>
        <begin position="94"/>
        <end position="113"/>
    </location>
</feature>
<comment type="subcellular location">
    <subcellularLocation>
        <location evidence="1">Membrane</location>
        <topology evidence="1">Multi-pass membrane protein</topology>
    </subcellularLocation>
</comment>
<proteinExistence type="inferred from homology"/>
<keyword evidence="4 6" id="KW-1133">Transmembrane helix</keyword>
<evidence type="ECO:0000256" key="5">
    <source>
        <dbReference type="ARBA" id="ARBA00023136"/>
    </source>
</evidence>
<evidence type="ECO:0000256" key="4">
    <source>
        <dbReference type="ARBA" id="ARBA00022989"/>
    </source>
</evidence>
<name>G7W6W5_DESOD</name>
<dbReference type="InterPro" id="IPR037185">
    <property type="entry name" value="EmrE-like"/>
</dbReference>
<reference evidence="8 9" key="2">
    <citation type="journal article" date="2012" name="J. Bacteriol.">
        <title>Complete genome sequences of Desulfosporosinus orientis DSM765T, Desulfosporosinus youngiae DSM17734T, Desulfosporosinus meridiei DSM13257T, and Desulfosporosinus acidiphilus DSM22704T.</title>
        <authorList>
            <person name="Pester M."/>
            <person name="Brambilla E."/>
            <person name="Alazard D."/>
            <person name="Rattei T."/>
            <person name="Weinmaier T."/>
            <person name="Han J."/>
            <person name="Lucas S."/>
            <person name="Lapidus A."/>
            <person name="Cheng J.F."/>
            <person name="Goodwin L."/>
            <person name="Pitluck S."/>
            <person name="Peters L."/>
            <person name="Ovchinnikova G."/>
            <person name="Teshima H."/>
            <person name="Detter J.C."/>
            <person name="Han C.S."/>
            <person name="Tapia R."/>
            <person name="Land M.L."/>
            <person name="Hauser L."/>
            <person name="Kyrpides N.C."/>
            <person name="Ivanova N.N."/>
            <person name="Pagani I."/>
            <person name="Huntmann M."/>
            <person name="Wei C.L."/>
            <person name="Davenport K.W."/>
            <person name="Daligault H."/>
            <person name="Chain P.S."/>
            <person name="Chen A."/>
            <person name="Mavromatis K."/>
            <person name="Markowitz V."/>
            <person name="Szeto E."/>
            <person name="Mikhailova N."/>
            <person name="Pati A."/>
            <person name="Wagner M."/>
            <person name="Woyke T."/>
            <person name="Ollivier B."/>
            <person name="Klenk H.P."/>
            <person name="Spring S."/>
            <person name="Loy A."/>
        </authorList>
    </citation>
    <scope>NUCLEOTIDE SEQUENCE [LARGE SCALE GENOMIC DNA]</scope>
    <source>
        <strain evidence="9">ATCC 19365 / DSM 765 / NCIMB 8382 / VKM B-1628</strain>
    </source>
</reference>
<keyword evidence="3 6" id="KW-0812">Transmembrane</keyword>